<feature type="transmembrane region" description="Helical" evidence="1">
    <location>
        <begin position="15"/>
        <end position="35"/>
    </location>
</feature>
<dbReference type="Proteomes" id="UP000318590">
    <property type="component" value="Unassembled WGS sequence"/>
</dbReference>
<feature type="transmembrane region" description="Helical" evidence="1">
    <location>
        <begin position="98"/>
        <end position="118"/>
    </location>
</feature>
<feature type="transmembrane region" description="Helical" evidence="1">
    <location>
        <begin position="139"/>
        <end position="161"/>
    </location>
</feature>
<evidence type="ECO:0000313" key="3">
    <source>
        <dbReference type="Proteomes" id="UP000318590"/>
    </source>
</evidence>
<dbReference type="OrthoDB" id="7847071at2"/>
<protein>
    <submittedName>
        <fullName evidence="2">Component of SufBCD complex</fullName>
    </submittedName>
</protein>
<keyword evidence="1" id="KW-0812">Transmembrane</keyword>
<proteinExistence type="predicted"/>
<dbReference type="AlphaFoldDB" id="A0A547Q625"/>
<dbReference type="EMBL" id="VFSV01000009">
    <property type="protein sequence ID" value="TRD21826.1"/>
    <property type="molecule type" value="Genomic_DNA"/>
</dbReference>
<accession>A0A547Q625</accession>
<feature type="transmembrane region" description="Helical" evidence="1">
    <location>
        <begin position="71"/>
        <end position="92"/>
    </location>
</feature>
<comment type="caution">
    <text evidence="2">The sequence shown here is derived from an EMBL/GenBank/DDBJ whole genome shotgun (WGS) entry which is preliminary data.</text>
</comment>
<reference evidence="2 3" key="1">
    <citation type="submission" date="2019-06" db="EMBL/GenBank/DDBJ databases">
        <title>Paenimaribius caenipelagi gen. nov., sp. nov., isolated from a tidal flat.</title>
        <authorList>
            <person name="Yoon J.-H."/>
        </authorList>
    </citation>
    <scope>NUCLEOTIDE SEQUENCE [LARGE SCALE GENOMIC DNA]</scope>
    <source>
        <strain evidence="2 3">JBTF-M29</strain>
    </source>
</reference>
<evidence type="ECO:0000313" key="2">
    <source>
        <dbReference type="EMBL" id="TRD21826.1"/>
    </source>
</evidence>
<keyword evidence="3" id="KW-1185">Reference proteome</keyword>
<keyword evidence="1" id="KW-0472">Membrane</keyword>
<evidence type="ECO:0000256" key="1">
    <source>
        <dbReference type="SAM" id="Phobius"/>
    </source>
</evidence>
<gene>
    <name evidence="2" type="ORF">FEV53_07180</name>
</gene>
<sequence>MTIFELIDPRSFSSLWYWLVVIWLWSVHAHGMLGVPYDMIYRARNEGGAALSDVEALAEFRAYRVTDLVKVGAVWMTGLAAFVLVSLFLIGFGYGFELAQAVFLLAFPFALIFAQTVVTCRRILSDDRSGEALLRRLRVHRVTVQIVGILSIFVTVLWGMYQNIARGYLG</sequence>
<organism evidence="2 3">
    <name type="scientific">Palleronia caenipelagi</name>
    <dbReference type="NCBI Taxonomy" id="2489174"/>
    <lineage>
        <taxon>Bacteria</taxon>
        <taxon>Pseudomonadati</taxon>
        <taxon>Pseudomonadota</taxon>
        <taxon>Alphaproteobacteria</taxon>
        <taxon>Rhodobacterales</taxon>
        <taxon>Roseobacteraceae</taxon>
        <taxon>Palleronia</taxon>
    </lineage>
</organism>
<keyword evidence="1" id="KW-1133">Transmembrane helix</keyword>
<name>A0A547Q625_9RHOB</name>
<dbReference type="RefSeq" id="WP_142834132.1">
    <property type="nucleotide sequence ID" value="NZ_VFSV01000009.1"/>
</dbReference>